<dbReference type="InterPro" id="IPR009057">
    <property type="entry name" value="Homeodomain-like_sf"/>
</dbReference>
<dbReference type="RefSeq" id="WP_207331246.1">
    <property type="nucleotide sequence ID" value="NZ_JAFMYW010000007.1"/>
</dbReference>
<evidence type="ECO:0000313" key="3">
    <source>
        <dbReference type="Proteomes" id="UP000664628"/>
    </source>
</evidence>
<dbReference type="Pfam" id="PF01527">
    <property type="entry name" value="HTH_Tnp_1"/>
    <property type="match status" value="1"/>
</dbReference>
<dbReference type="Proteomes" id="UP000664628">
    <property type="component" value="Unassembled WGS sequence"/>
</dbReference>
<proteinExistence type="predicted"/>
<evidence type="ECO:0000313" key="2">
    <source>
        <dbReference type="EMBL" id="MBO0951299.1"/>
    </source>
</evidence>
<accession>A0ABS3JQ03</accession>
<dbReference type="EMBL" id="JAFMYW010000007">
    <property type="protein sequence ID" value="MBO0951299.1"/>
    <property type="molecule type" value="Genomic_DNA"/>
</dbReference>
<protein>
    <submittedName>
        <fullName evidence="2">Transposase</fullName>
    </submittedName>
</protein>
<organism evidence="2 3">
    <name type="scientific">Fibrella forsythiae</name>
    <dbReference type="NCBI Taxonomy" id="2817061"/>
    <lineage>
        <taxon>Bacteria</taxon>
        <taxon>Pseudomonadati</taxon>
        <taxon>Bacteroidota</taxon>
        <taxon>Cytophagia</taxon>
        <taxon>Cytophagales</taxon>
        <taxon>Spirosomataceae</taxon>
        <taxon>Fibrella</taxon>
    </lineage>
</organism>
<evidence type="ECO:0000256" key="1">
    <source>
        <dbReference type="SAM" id="MobiDB-lite"/>
    </source>
</evidence>
<keyword evidence="3" id="KW-1185">Reference proteome</keyword>
<reference evidence="2 3" key="1">
    <citation type="submission" date="2021-03" db="EMBL/GenBank/DDBJ databases">
        <title>Fibrella sp. HMF5405 genome sequencing and assembly.</title>
        <authorList>
            <person name="Kang H."/>
            <person name="Kim H."/>
            <person name="Bae S."/>
            <person name="Joh K."/>
        </authorList>
    </citation>
    <scope>NUCLEOTIDE SEQUENCE [LARGE SCALE GENOMIC DNA]</scope>
    <source>
        <strain evidence="2 3">HMF5405</strain>
    </source>
</reference>
<dbReference type="SUPFAM" id="SSF46689">
    <property type="entry name" value="Homeodomain-like"/>
    <property type="match status" value="1"/>
</dbReference>
<comment type="caution">
    <text evidence="2">The sequence shown here is derived from an EMBL/GenBank/DDBJ whole genome shotgun (WGS) entry which is preliminary data.</text>
</comment>
<dbReference type="InterPro" id="IPR002514">
    <property type="entry name" value="Transposase_8"/>
</dbReference>
<gene>
    <name evidence="2" type="ORF">J2I46_22135</name>
</gene>
<sequence length="135" mass="15008">MKKKRVFDRTGGPEAFRRMARTGGPVKLSHAKGSVQEAARELGIDSSRITKWRQNHKNFSQLATPAVGLSEEQKLIKRLQKELKEAQLERDIPQQSASSPGETAAADRGNFPIYSGTRQSVSHGPPLRLRRCAKC</sequence>
<feature type="region of interest" description="Disordered" evidence="1">
    <location>
        <begin position="87"/>
        <end position="126"/>
    </location>
</feature>
<name>A0ABS3JQ03_9BACT</name>